<dbReference type="AlphaFoldDB" id="A0A1H0AUZ6"/>
<dbReference type="InterPro" id="IPR007016">
    <property type="entry name" value="O-antigen_ligase-rel_domated"/>
</dbReference>
<feature type="transmembrane region" description="Helical" evidence="5">
    <location>
        <begin position="239"/>
        <end position="257"/>
    </location>
</feature>
<keyword evidence="3 5" id="KW-1133">Transmembrane helix</keyword>
<keyword evidence="2 5" id="KW-0812">Transmembrane</keyword>
<keyword evidence="4 5" id="KW-0472">Membrane</keyword>
<name>A0A1H0AUZ6_9SPHI</name>
<feature type="transmembrane region" description="Helical" evidence="5">
    <location>
        <begin position="157"/>
        <end position="177"/>
    </location>
</feature>
<feature type="transmembrane region" description="Helical" evidence="5">
    <location>
        <begin position="131"/>
        <end position="151"/>
    </location>
</feature>
<dbReference type="GO" id="GO:0016874">
    <property type="term" value="F:ligase activity"/>
    <property type="evidence" value="ECO:0007669"/>
    <property type="project" value="UniProtKB-KW"/>
</dbReference>
<dbReference type="Pfam" id="PF04932">
    <property type="entry name" value="Wzy_C"/>
    <property type="match status" value="1"/>
</dbReference>
<sequence>MINIRPRSALAVRRIKLIVHELLIILIFFSIFFNNKYLYNSSNYVAGHYNFALIIGLTLFLLFLSEVLFKRSSIQITFMDIAFGLFVCVLFCSRLNSNFIFFNEILINFLLVASLYLIIRLHHDFYRLIGLLKVLCFAVVLEFIFSLINFYPSFRPLTFYGFSGNSGLTACLIVVAYPLIMCGVKNKTSYQIVLTIFYFVILTVIQSRAAFLSLIYAVGYFISVSFLSNSNQKKIIKKIFVIVAIVLAILFFLYLLLIKQDSISGRLIIWKITLSNFREYFMSGIGYGEFPVSYQTWQRNYISSGQLDLKFAHLVDLPNNVFNEPLQIFVETGLAGFLSFVYLVYLIYSSKPCIKSSIIQAMKVSLGVVLIFSLFSYPFHSMPILAFVIIILACLSNFSKADFHIIVKPVAFSVLTFFLCFMSLVILWEINKKNKAVESWSKSNVLKKEPRKLVLQLSKIYNQLNENGSFLFCYARAMHESGNYNASINLIDRCILAQSNIDAYLLKGECYEKQKQFAKAEEMYNIVQFTIPSRLTAKSYLFNLYRKQNDSLNAKNIAIDILKSPMKVFSINGYKIKAEVKLYLDSIGVSTLLY</sequence>
<comment type="subcellular location">
    <subcellularLocation>
        <location evidence="1">Membrane</location>
        <topology evidence="1">Multi-pass membrane protein</topology>
    </subcellularLocation>
</comment>
<dbReference type="InterPro" id="IPR011990">
    <property type="entry name" value="TPR-like_helical_dom_sf"/>
</dbReference>
<dbReference type="Gene3D" id="1.25.40.10">
    <property type="entry name" value="Tetratricopeptide repeat domain"/>
    <property type="match status" value="1"/>
</dbReference>
<feature type="transmembrane region" description="Helical" evidence="5">
    <location>
        <begin position="326"/>
        <end position="346"/>
    </location>
</feature>
<protein>
    <submittedName>
        <fullName evidence="7">O-antigen ligase</fullName>
    </submittedName>
</protein>
<evidence type="ECO:0000256" key="5">
    <source>
        <dbReference type="SAM" id="Phobius"/>
    </source>
</evidence>
<feature type="transmembrane region" description="Helical" evidence="5">
    <location>
        <begin position="410"/>
        <end position="428"/>
    </location>
</feature>
<dbReference type="PANTHER" id="PTHR37422:SF13">
    <property type="entry name" value="LIPOPOLYSACCHARIDE BIOSYNTHESIS PROTEIN PA4999-RELATED"/>
    <property type="match status" value="1"/>
</dbReference>
<evidence type="ECO:0000259" key="6">
    <source>
        <dbReference type="Pfam" id="PF04932"/>
    </source>
</evidence>
<dbReference type="GO" id="GO:0016020">
    <property type="term" value="C:membrane"/>
    <property type="evidence" value="ECO:0007669"/>
    <property type="project" value="UniProtKB-SubCell"/>
</dbReference>
<feature type="transmembrane region" description="Helical" evidence="5">
    <location>
        <begin position="99"/>
        <end position="119"/>
    </location>
</feature>
<evidence type="ECO:0000256" key="1">
    <source>
        <dbReference type="ARBA" id="ARBA00004141"/>
    </source>
</evidence>
<accession>A0A1H0AUZ6</accession>
<evidence type="ECO:0000313" key="7">
    <source>
        <dbReference type="EMBL" id="SDN37262.1"/>
    </source>
</evidence>
<keyword evidence="7" id="KW-0436">Ligase</keyword>
<feature type="transmembrane region" description="Helical" evidence="5">
    <location>
        <begin position="189"/>
        <end position="205"/>
    </location>
</feature>
<feature type="transmembrane region" description="Helical" evidence="5">
    <location>
        <begin position="15"/>
        <end position="33"/>
    </location>
</feature>
<feature type="domain" description="O-antigen ligase-related" evidence="6">
    <location>
        <begin position="195"/>
        <end position="341"/>
    </location>
</feature>
<proteinExistence type="predicted"/>
<dbReference type="InterPro" id="IPR051533">
    <property type="entry name" value="WaaL-like"/>
</dbReference>
<dbReference type="OrthoDB" id="1454576at2"/>
<gene>
    <name evidence="7" type="ORF">SAMN05421820_107211</name>
</gene>
<dbReference type="PANTHER" id="PTHR37422">
    <property type="entry name" value="TEICHURONIC ACID BIOSYNTHESIS PROTEIN TUAE"/>
    <property type="match status" value="1"/>
</dbReference>
<evidence type="ECO:0000313" key="8">
    <source>
        <dbReference type="Proteomes" id="UP000183200"/>
    </source>
</evidence>
<feature type="transmembrane region" description="Helical" evidence="5">
    <location>
        <begin position="76"/>
        <end position="93"/>
    </location>
</feature>
<dbReference type="Proteomes" id="UP000183200">
    <property type="component" value="Unassembled WGS sequence"/>
</dbReference>
<evidence type="ECO:0000256" key="3">
    <source>
        <dbReference type="ARBA" id="ARBA00022989"/>
    </source>
</evidence>
<dbReference type="SUPFAM" id="SSF48452">
    <property type="entry name" value="TPR-like"/>
    <property type="match status" value="1"/>
</dbReference>
<evidence type="ECO:0000256" key="2">
    <source>
        <dbReference type="ARBA" id="ARBA00022692"/>
    </source>
</evidence>
<evidence type="ECO:0000256" key="4">
    <source>
        <dbReference type="ARBA" id="ARBA00023136"/>
    </source>
</evidence>
<feature type="transmembrane region" description="Helical" evidence="5">
    <location>
        <begin position="211"/>
        <end position="227"/>
    </location>
</feature>
<dbReference type="EMBL" id="FNGY01000007">
    <property type="protein sequence ID" value="SDN37262.1"/>
    <property type="molecule type" value="Genomic_DNA"/>
</dbReference>
<organism evidence="7 8">
    <name type="scientific">Pedobacter steynii</name>
    <dbReference type="NCBI Taxonomy" id="430522"/>
    <lineage>
        <taxon>Bacteria</taxon>
        <taxon>Pseudomonadati</taxon>
        <taxon>Bacteroidota</taxon>
        <taxon>Sphingobacteriia</taxon>
        <taxon>Sphingobacteriales</taxon>
        <taxon>Sphingobacteriaceae</taxon>
        <taxon>Pedobacter</taxon>
    </lineage>
</organism>
<keyword evidence="8" id="KW-1185">Reference proteome</keyword>
<reference evidence="8" key="1">
    <citation type="submission" date="2016-10" db="EMBL/GenBank/DDBJ databases">
        <authorList>
            <person name="Varghese N."/>
            <person name="Submissions S."/>
        </authorList>
    </citation>
    <scope>NUCLEOTIDE SEQUENCE [LARGE SCALE GENOMIC DNA]</scope>
    <source>
        <strain evidence="8">DSM 19110</strain>
    </source>
</reference>
<feature type="transmembrane region" description="Helical" evidence="5">
    <location>
        <begin position="45"/>
        <end position="64"/>
    </location>
</feature>